<dbReference type="InterPro" id="IPR026444">
    <property type="entry name" value="Secre_tail"/>
</dbReference>
<dbReference type="RefSeq" id="WP_138722346.1">
    <property type="nucleotide sequence ID" value="NZ_SSHJ02000005.1"/>
</dbReference>
<dbReference type="EMBL" id="SSHJ02000005">
    <property type="protein sequence ID" value="MFN0255224.1"/>
    <property type="molecule type" value="Genomic_DNA"/>
</dbReference>
<proteinExistence type="predicted"/>
<evidence type="ECO:0000259" key="3">
    <source>
        <dbReference type="Pfam" id="PF02638"/>
    </source>
</evidence>
<evidence type="ECO:0000313" key="5">
    <source>
        <dbReference type="EMBL" id="MFN0255224.1"/>
    </source>
</evidence>
<evidence type="ECO:0000313" key="6">
    <source>
        <dbReference type="Proteomes" id="UP001517247"/>
    </source>
</evidence>
<feature type="signal peptide" evidence="2">
    <location>
        <begin position="1"/>
        <end position="19"/>
    </location>
</feature>
<dbReference type="Proteomes" id="UP001517247">
    <property type="component" value="Unassembled WGS sequence"/>
</dbReference>
<dbReference type="NCBIfam" id="TIGR04183">
    <property type="entry name" value="Por_Secre_tail"/>
    <property type="match status" value="1"/>
</dbReference>
<comment type="caution">
    <text evidence="5">The sequence shown here is derived from an EMBL/GenBank/DDBJ whole genome shotgun (WGS) entry which is preliminary data.</text>
</comment>
<dbReference type="Gene3D" id="3.20.20.80">
    <property type="entry name" value="Glycosidases"/>
    <property type="match status" value="1"/>
</dbReference>
<dbReference type="PANTHER" id="PTHR43405">
    <property type="entry name" value="GLYCOSYL HYDROLASE DIGH"/>
    <property type="match status" value="1"/>
</dbReference>
<feature type="chain" id="PRO_5046756623" evidence="2">
    <location>
        <begin position="20"/>
        <end position="703"/>
    </location>
</feature>
<feature type="domain" description="Secretion system C-terminal sorting" evidence="4">
    <location>
        <begin position="626"/>
        <end position="702"/>
    </location>
</feature>
<sequence>MRKLLLLAAVLLLQITAFSQNSKREVRAAWLTTHLSLDWPTSGDPTLTKQSKLIVMLDELKAVGINTVYFQVRGVADAFYPSALVPWSNRLTGVYGADPGWDPLAFVVNACHERGMEIHAWLNPYRAATDQPIINSYSATHKARTNPEWLLEQATTNPTTGYVTRLKYFNPALAAVRNHINDVVSELVSNYDLDGIHFDDYFYYSGLGTQDASNFSADPRGFSNINDWRRDNVTLLIQQLHISIKNLKPWVKFGISPSGIYRNFTVTTVSPNVTTTGSEHYSVQYADTKKWMQDGTIDYLVPQVYWAFSQTGANAKFNYIVDNWNSMNFNRHLLIGLATYRTKDNTSSAYTEDEIKNQINYLRNSATNTLGAAHFRAAHTVTTLTATKPTMEYIRDNQYSTPAIIPAMTWIDNVAPAEPTDLTSALEGGKTKLSWTAPVSTTDELQKVVRYAVYRSTSSNIDYNNSANLIAILPSTAITYTDNAVTPGSGTSYYYAVTSLDRISNESVASNVVPDAVTLPVKLINFAAKKDNNRVKVEWSTASEINSDYFLIEKAGADGVFRYLDKQNSSPENTAEIKNYVAIDNYPFNGTNYYRLTQFDKNGEVSKPAFTAVDFNELILVNAKAFPNPTQKEINFSLENFEGKSIKTRLINLYGQIVHEEEFNTQNGTNQYQLGIKNELPKGQYILTLSDQKFKKNIKLIVL</sequence>
<dbReference type="Pfam" id="PF18962">
    <property type="entry name" value="Por_Secre_tail"/>
    <property type="match status" value="1"/>
</dbReference>
<dbReference type="PANTHER" id="PTHR43405:SF1">
    <property type="entry name" value="GLYCOSYL HYDROLASE DIGH"/>
    <property type="match status" value="1"/>
</dbReference>
<keyword evidence="1 2" id="KW-0732">Signal</keyword>
<dbReference type="InterPro" id="IPR003790">
    <property type="entry name" value="GHL10"/>
</dbReference>
<evidence type="ECO:0000256" key="2">
    <source>
        <dbReference type="SAM" id="SignalP"/>
    </source>
</evidence>
<gene>
    <name evidence="5" type="ORF">E6A44_006550</name>
</gene>
<evidence type="ECO:0000259" key="4">
    <source>
        <dbReference type="Pfam" id="PF18962"/>
    </source>
</evidence>
<protein>
    <submittedName>
        <fullName evidence="5">Family 10 glycosylhydrolase</fullName>
    </submittedName>
</protein>
<accession>A0ABW9J3X1</accession>
<name>A0ABW9J3X1_9SPHI</name>
<dbReference type="SUPFAM" id="SSF51445">
    <property type="entry name" value="(Trans)glycosidases"/>
    <property type="match status" value="1"/>
</dbReference>
<feature type="domain" description="Glycosyl hydrolase-like 10" evidence="3">
    <location>
        <begin position="25"/>
        <end position="343"/>
    </location>
</feature>
<dbReference type="Gene3D" id="2.60.40.10">
    <property type="entry name" value="Immunoglobulins"/>
    <property type="match status" value="1"/>
</dbReference>
<organism evidence="5 6">
    <name type="scientific">Pedobacter ureilyticus</name>
    <dbReference type="NCBI Taxonomy" id="1393051"/>
    <lineage>
        <taxon>Bacteria</taxon>
        <taxon>Pseudomonadati</taxon>
        <taxon>Bacteroidota</taxon>
        <taxon>Sphingobacteriia</taxon>
        <taxon>Sphingobacteriales</taxon>
        <taxon>Sphingobacteriaceae</taxon>
        <taxon>Pedobacter</taxon>
    </lineage>
</organism>
<dbReference type="InterPro" id="IPR013783">
    <property type="entry name" value="Ig-like_fold"/>
</dbReference>
<evidence type="ECO:0000256" key="1">
    <source>
        <dbReference type="ARBA" id="ARBA00022729"/>
    </source>
</evidence>
<dbReference type="InterPro" id="IPR017853">
    <property type="entry name" value="GH"/>
</dbReference>
<dbReference type="Pfam" id="PF02638">
    <property type="entry name" value="GHL10"/>
    <property type="match status" value="1"/>
</dbReference>
<reference evidence="5 6" key="1">
    <citation type="submission" date="2024-12" db="EMBL/GenBank/DDBJ databases">
        <authorList>
            <person name="Hu S."/>
        </authorList>
    </citation>
    <scope>NUCLEOTIDE SEQUENCE [LARGE SCALE GENOMIC DNA]</scope>
    <source>
        <strain evidence="5 6">THG-T11</strain>
    </source>
</reference>
<dbReference type="InterPro" id="IPR052177">
    <property type="entry name" value="Divisome_Glycosyl_Hydrolase"/>
</dbReference>
<keyword evidence="6" id="KW-1185">Reference proteome</keyword>